<dbReference type="AlphaFoldDB" id="A0A085AE57"/>
<feature type="coiled-coil region" evidence="1">
    <location>
        <begin position="41"/>
        <end position="90"/>
    </location>
</feature>
<name>A0A085AE57_9ENTR</name>
<gene>
    <name evidence="2" type="ORF">GTGU_01419</name>
</gene>
<proteinExistence type="predicted"/>
<evidence type="ECO:0000313" key="3">
    <source>
        <dbReference type="Proteomes" id="UP000028630"/>
    </source>
</evidence>
<keyword evidence="3" id="KW-1185">Reference proteome</keyword>
<keyword evidence="1" id="KW-0175">Coiled coil</keyword>
<comment type="caution">
    <text evidence="2">The sequence shown here is derived from an EMBL/GenBank/DDBJ whole genome shotgun (WGS) entry which is preliminary data.</text>
</comment>
<dbReference type="OrthoDB" id="1629217at2"/>
<reference evidence="3" key="1">
    <citation type="submission" date="2014-05" db="EMBL/GenBank/DDBJ databases">
        <title>ATOL: Assembling a taxonomically balanced genome-scale reconstruction of the evolutionary history of the Enterobacteriaceae.</title>
        <authorList>
            <person name="Plunkett G. III"/>
            <person name="Neeno-Eckwall E.C."/>
            <person name="Glasner J.D."/>
            <person name="Perna N.T."/>
        </authorList>
    </citation>
    <scope>NUCLEOTIDE SEQUENCE [LARGE SCALE GENOMIC DNA]</scope>
    <source>
        <strain evidence="3">ATCC 49490</strain>
    </source>
</reference>
<evidence type="ECO:0000256" key="1">
    <source>
        <dbReference type="SAM" id="Coils"/>
    </source>
</evidence>
<evidence type="ECO:0000313" key="2">
    <source>
        <dbReference type="EMBL" id="KFC08502.1"/>
    </source>
</evidence>
<organism evidence="2 3">
    <name type="scientific">Trabulsiella guamensis ATCC 49490</name>
    <dbReference type="NCBI Taxonomy" id="1005994"/>
    <lineage>
        <taxon>Bacteria</taxon>
        <taxon>Pseudomonadati</taxon>
        <taxon>Pseudomonadota</taxon>
        <taxon>Gammaproteobacteria</taxon>
        <taxon>Enterobacterales</taxon>
        <taxon>Enterobacteriaceae</taxon>
        <taxon>Trabulsiella</taxon>
    </lineage>
</organism>
<dbReference type="eggNOG" id="ENOG50338QI">
    <property type="taxonomic scope" value="Bacteria"/>
</dbReference>
<dbReference type="EMBL" id="JMTB01000051">
    <property type="protein sequence ID" value="KFC08502.1"/>
    <property type="molecule type" value="Genomic_DNA"/>
</dbReference>
<sequence length="94" mass="10594">MVFPVVANATVFGGSNLGFGGYEEFSAMEPTPPYDRSEYSMNAYRSDVESYIQNAKEYTENADNDVKRIREAQEEALSKANRVVEEYNSTARGY</sequence>
<accession>A0A085AE57</accession>
<dbReference type="Proteomes" id="UP000028630">
    <property type="component" value="Unassembled WGS sequence"/>
</dbReference>
<protein>
    <submittedName>
        <fullName evidence="2">Uncharacterized protein</fullName>
    </submittedName>
</protein>